<dbReference type="SUPFAM" id="SSF47413">
    <property type="entry name" value="lambda repressor-like DNA-binding domains"/>
    <property type="match status" value="1"/>
</dbReference>
<comment type="caution">
    <text evidence="2">The sequence shown here is derived from an EMBL/GenBank/DDBJ whole genome shotgun (WGS) entry which is preliminary data.</text>
</comment>
<dbReference type="Proteomes" id="UP000605148">
    <property type="component" value="Unassembled WGS sequence"/>
</dbReference>
<sequence length="297" mass="33412">MSNEKPIPYTWDEIEDQVRRLIIAQAATLNEFGPDDKTIVSRFLGFETDAVLTEYPEEVRLRLEPTHHSVFNDAYAAYQYLYQLEDRHIADFYHWNRIGSGLLSGCYPTTDPEGEPTPLCRLNNPPLRRVFQGFFARFGMEVDGSYDPSLADLSILSGLSEASVRASLSKEGFTIERIGDSQTSVLAGKDAIVWLQKRRGFIPDQGPISPEALLARQLRLLNGDSPFPLALRRIIENQELSQAELASCTAVDASWLTDLFAGRKVSLDIDALTRLAHEFGLPRSKFVARAIEYLLED</sequence>
<dbReference type="GO" id="GO:0003677">
    <property type="term" value="F:DNA binding"/>
    <property type="evidence" value="ECO:0007669"/>
    <property type="project" value="InterPro"/>
</dbReference>
<dbReference type="EMBL" id="BMFA01000008">
    <property type="protein sequence ID" value="GGB55406.1"/>
    <property type="molecule type" value="Genomic_DNA"/>
</dbReference>
<reference evidence="2" key="1">
    <citation type="journal article" date="2014" name="Int. J. Syst. Evol. Microbiol.">
        <title>Complete genome sequence of Corynebacterium casei LMG S-19264T (=DSM 44701T), isolated from a smear-ripened cheese.</title>
        <authorList>
            <consortium name="US DOE Joint Genome Institute (JGI-PGF)"/>
            <person name="Walter F."/>
            <person name="Albersmeier A."/>
            <person name="Kalinowski J."/>
            <person name="Ruckert C."/>
        </authorList>
    </citation>
    <scope>NUCLEOTIDE SEQUENCE</scope>
    <source>
        <strain evidence="2">CGMCC 1.12426</strain>
    </source>
</reference>
<dbReference type="AlphaFoldDB" id="A0A916TLM8"/>
<proteinExistence type="predicted"/>
<dbReference type="RefSeq" id="WP_150497728.1">
    <property type="nucleotide sequence ID" value="NZ_BMFA01000008.1"/>
</dbReference>
<reference evidence="2" key="2">
    <citation type="submission" date="2020-09" db="EMBL/GenBank/DDBJ databases">
        <authorList>
            <person name="Sun Q."/>
            <person name="Zhou Y."/>
        </authorList>
    </citation>
    <scope>NUCLEOTIDE SEQUENCE</scope>
    <source>
        <strain evidence="2">CGMCC 1.12426</strain>
    </source>
</reference>
<gene>
    <name evidence="2" type="ORF">GCM10011316_29330</name>
</gene>
<dbReference type="CDD" id="cd00093">
    <property type="entry name" value="HTH_XRE"/>
    <property type="match status" value="1"/>
</dbReference>
<dbReference type="Gene3D" id="1.10.260.40">
    <property type="entry name" value="lambda repressor-like DNA-binding domains"/>
    <property type="match status" value="1"/>
</dbReference>
<dbReference type="InterPro" id="IPR010982">
    <property type="entry name" value="Lambda_DNA-bd_dom_sf"/>
</dbReference>
<evidence type="ECO:0000313" key="3">
    <source>
        <dbReference type="Proteomes" id="UP000605148"/>
    </source>
</evidence>
<protein>
    <recommendedName>
        <fullName evidence="1">HTH cro/C1-type domain-containing protein</fullName>
    </recommendedName>
</protein>
<name>A0A916TLM8_9HYPH</name>
<dbReference type="SMART" id="SM00530">
    <property type="entry name" value="HTH_XRE"/>
    <property type="match status" value="1"/>
</dbReference>
<keyword evidence="3" id="KW-1185">Reference proteome</keyword>
<feature type="domain" description="HTH cro/C1-type" evidence="1">
    <location>
        <begin position="230"/>
        <end position="286"/>
    </location>
</feature>
<evidence type="ECO:0000259" key="1">
    <source>
        <dbReference type="SMART" id="SM00530"/>
    </source>
</evidence>
<evidence type="ECO:0000313" key="2">
    <source>
        <dbReference type="EMBL" id="GGB55406.1"/>
    </source>
</evidence>
<dbReference type="OrthoDB" id="8452017at2"/>
<dbReference type="InterPro" id="IPR001387">
    <property type="entry name" value="Cro/C1-type_HTH"/>
</dbReference>
<organism evidence="2 3">
    <name type="scientific">Roseibium aquae</name>
    <dbReference type="NCBI Taxonomy" id="1323746"/>
    <lineage>
        <taxon>Bacteria</taxon>
        <taxon>Pseudomonadati</taxon>
        <taxon>Pseudomonadota</taxon>
        <taxon>Alphaproteobacteria</taxon>
        <taxon>Hyphomicrobiales</taxon>
        <taxon>Stappiaceae</taxon>
        <taxon>Roseibium</taxon>
    </lineage>
</organism>
<accession>A0A916TLM8</accession>